<dbReference type="Pfam" id="PF16976">
    <property type="entry name" value="RcpC"/>
    <property type="match status" value="1"/>
</dbReference>
<protein>
    <submittedName>
        <fullName evidence="5">Flp pilus assembly protein CpaB</fullName>
    </submittedName>
</protein>
<feature type="domain" description="SAF" evidence="3">
    <location>
        <begin position="35"/>
        <end position="94"/>
    </location>
</feature>
<dbReference type="Pfam" id="PF08666">
    <property type="entry name" value="SAF"/>
    <property type="match status" value="1"/>
</dbReference>
<dbReference type="InterPro" id="IPR017592">
    <property type="entry name" value="Pilus_assmbl_Flp-typ_CpaB"/>
</dbReference>
<dbReference type="EMBL" id="RXHU01000011">
    <property type="protein sequence ID" value="RTE11202.1"/>
    <property type="molecule type" value="Genomic_DNA"/>
</dbReference>
<evidence type="ECO:0000313" key="6">
    <source>
        <dbReference type="Proteomes" id="UP000276128"/>
    </source>
</evidence>
<keyword evidence="2" id="KW-1133">Transmembrane helix</keyword>
<dbReference type="CDD" id="cd11614">
    <property type="entry name" value="SAF_CpaB_FlgA_like"/>
    <property type="match status" value="1"/>
</dbReference>
<keyword evidence="2" id="KW-0472">Membrane</keyword>
<evidence type="ECO:0000259" key="3">
    <source>
        <dbReference type="Pfam" id="PF08666"/>
    </source>
</evidence>
<dbReference type="AlphaFoldDB" id="A0A430JJK4"/>
<dbReference type="InterPro" id="IPR031571">
    <property type="entry name" value="RcpC_dom"/>
</dbReference>
<sequence>MVKSTWFRVILGVMLSVIIALVCNAYLKSLKDEVAVVAAAMDIPAQTAITQEMLTIIKVNTSSQKLLVPDAINNPADLLGAISMVSFKKGEVIVNDVKKVIPNQQTATDGSKINVSELGRSFYIPSDKKAISVSLDAEGSLGYSLKKGDKVDVIFTSSSTDTESSYSATILQGIEVFDVEAISEKDRANRTAGQNVTVLVSAQAAQDLAFAKRKGKIDLILDSSRVGEISSKPQKPSTAQKFNPSGGNN</sequence>
<evidence type="ECO:0000256" key="2">
    <source>
        <dbReference type="SAM" id="Phobius"/>
    </source>
</evidence>
<comment type="caution">
    <text evidence="5">The sequence shown here is derived from an EMBL/GenBank/DDBJ whole genome shotgun (WGS) entry which is preliminary data.</text>
</comment>
<gene>
    <name evidence="5" type="primary">cpaB</name>
    <name evidence="5" type="ORF">EJQ19_02635</name>
</gene>
<proteinExistence type="predicted"/>
<dbReference type="NCBIfam" id="TIGR03177">
    <property type="entry name" value="pilus_cpaB"/>
    <property type="match status" value="1"/>
</dbReference>
<reference evidence="5 6" key="1">
    <citation type="submission" date="2018-12" db="EMBL/GenBank/DDBJ databases">
        <title>Bacillus ochoae sp. nov., Paenibacillus whitsoniae sp. nov., Paenibacillus spiritus sp. nov. Isolated from the Mars Exploration Rover during spacecraft assembly.</title>
        <authorList>
            <person name="Seuylemezian A."/>
            <person name="Vaishampayan P."/>
        </authorList>
    </citation>
    <scope>NUCLEOTIDE SEQUENCE [LARGE SCALE GENOMIC DNA]</scope>
    <source>
        <strain evidence="5 6">MER 54</strain>
    </source>
</reference>
<dbReference type="Proteomes" id="UP000276128">
    <property type="component" value="Unassembled WGS sequence"/>
</dbReference>
<keyword evidence="6" id="KW-1185">Reference proteome</keyword>
<dbReference type="OrthoDB" id="2584917at2"/>
<evidence type="ECO:0000313" key="5">
    <source>
        <dbReference type="EMBL" id="RTE11202.1"/>
    </source>
</evidence>
<feature type="compositionally biased region" description="Polar residues" evidence="1">
    <location>
        <begin position="231"/>
        <end position="249"/>
    </location>
</feature>
<feature type="transmembrane region" description="Helical" evidence="2">
    <location>
        <begin position="6"/>
        <end position="27"/>
    </location>
</feature>
<keyword evidence="2" id="KW-0812">Transmembrane</keyword>
<feature type="region of interest" description="Disordered" evidence="1">
    <location>
        <begin position="228"/>
        <end position="249"/>
    </location>
</feature>
<organism evidence="5 6">
    <name type="scientific">Paenibacillus whitsoniae</name>
    <dbReference type="NCBI Taxonomy" id="2496558"/>
    <lineage>
        <taxon>Bacteria</taxon>
        <taxon>Bacillati</taxon>
        <taxon>Bacillota</taxon>
        <taxon>Bacilli</taxon>
        <taxon>Bacillales</taxon>
        <taxon>Paenibacillaceae</taxon>
        <taxon>Paenibacillus</taxon>
    </lineage>
</organism>
<dbReference type="RefSeq" id="WP_126139653.1">
    <property type="nucleotide sequence ID" value="NZ_RXHU01000011.1"/>
</dbReference>
<evidence type="ECO:0000259" key="4">
    <source>
        <dbReference type="Pfam" id="PF16976"/>
    </source>
</evidence>
<accession>A0A430JJK4</accession>
<feature type="domain" description="Flp pilus assembly protein RcpC/CpaB" evidence="4">
    <location>
        <begin position="123"/>
        <end position="221"/>
    </location>
</feature>
<name>A0A430JJK4_9BACL</name>
<dbReference type="InterPro" id="IPR013974">
    <property type="entry name" value="SAF"/>
</dbReference>
<evidence type="ECO:0000256" key="1">
    <source>
        <dbReference type="SAM" id="MobiDB-lite"/>
    </source>
</evidence>